<dbReference type="InterPro" id="IPR004675">
    <property type="entry name" value="AhpD_core"/>
</dbReference>
<protein>
    <submittedName>
        <fullName evidence="2">Peroxidase-related enzyme</fullName>
    </submittedName>
</protein>
<feature type="domain" description="Carboxymuconolactone decarboxylase-like" evidence="1">
    <location>
        <begin position="14"/>
        <end position="57"/>
    </location>
</feature>
<dbReference type="Pfam" id="PF02627">
    <property type="entry name" value="CMD"/>
    <property type="match status" value="1"/>
</dbReference>
<dbReference type="InterPro" id="IPR003779">
    <property type="entry name" value="CMD-like"/>
</dbReference>
<dbReference type="PANTHER" id="PTHR35446">
    <property type="entry name" value="SI:CH211-175M2.5"/>
    <property type="match status" value="1"/>
</dbReference>
<proteinExistence type="predicted"/>
<gene>
    <name evidence="2" type="ORF">ACFSYS_04470</name>
</gene>
<evidence type="ECO:0000313" key="2">
    <source>
        <dbReference type="EMBL" id="MFD2832530.1"/>
    </source>
</evidence>
<reference evidence="3" key="1">
    <citation type="journal article" date="2019" name="Int. J. Syst. Evol. Microbiol.">
        <title>The Global Catalogue of Microorganisms (GCM) 10K type strain sequencing project: providing services to taxonomists for standard genome sequencing and annotation.</title>
        <authorList>
            <consortium name="The Broad Institute Genomics Platform"/>
            <consortium name="The Broad Institute Genome Sequencing Center for Infectious Disease"/>
            <person name="Wu L."/>
            <person name="Ma J."/>
        </authorList>
    </citation>
    <scope>NUCLEOTIDE SEQUENCE [LARGE SCALE GENOMIC DNA]</scope>
    <source>
        <strain evidence="3">KCTC 52925</strain>
    </source>
</reference>
<dbReference type="InterPro" id="IPR010195">
    <property type="entry name" value="Uncharacterised_peroxidase-rel"/>
</dbReference>
<sequence length="151" mass="17403">MQSLRPESIVKHMELYMEIMFSKSELTRAQREMMAVVTSTTNNCSYCIEHHATALNKYWKDAGKIEDLKRNFLRINLNPEDLALCIYSKTLTKNENGQNYGTVTQELREVGFSDKAILDAALVVSYFNFVNRMVLSLGVELEKDGGRNYKY</sequence>
<accession>A0ABW5X1R6</accession>
<name>A0ABW5X1R6_9FLAO</name>
<evidence type="ECO:0000259" key="1">
    <source>
        <dbReference type="Pfam" id="PF02627"/>
    </source>
</evidence>
<dbReference type="Gene3D" id="1.20.1290.10">
    <property type="entry name" value="AhpD-like"/>
    <property type="match status" value="1"/>
</dbReference>
<dbReference type="Proteomes" id="UP001597438">
    <property type="component" value="Unassembled WGS sequence"/>
</dbReference>
<dbReference type="EMBL" id="JBHUOJ010000008">
    <property type="protein sequence ID" value="MFD2832530.1"/>
    <property type="molecule type" value="Genomic_DNA"/>
</dbReference>
<dbReference type="SUPFAM" id="SSF69118">
    <property type="entry name" value="AhpD-like"/>
    <property type="match status" value="1"/>
</dbReference>
<keyword evidence="3" id="KW-1185">Reference proteome</keyword>
<dbReference type="RefSeq" id="WP_347709984.1">
    <property type="nucleotide sequence ID" value="NZ_JBHUOJ010000008.1"/>
</dbReference>
<dbReference type="NCBIfam" id="TIGR00778">
    <property type="entry name" value="ahpD_dom"/>
    <property type="match status" value="1"/>
</dbReference>
<organism evidence="2 3">
    <name type="scientific">Christiangramia antarctica</name>
    <dbReference type="NCBI Taxonomy" id="2058158"/>
    <lineage>
        <taxon>Bacteria</taxon>
        <taxon>Pseudomonadati</taxon>
        <taxon>Bacteroidota</taxon>
        <taxon>Flavobacteriia</taxon>
        <taxon>Flavobacteriales</taxon>
        <taxon>Flavobacteriaceae</taxon>
        <taxon>Christiangramia</taxon>
    </lineage>
</organism>
<keyword evidence="2" id="KW-0575">Peroxidase</keyword>
<dbReference type="GO" id="GO:0004601">
    <property type="term" value="F:peroxidase activity"/>
    <property type="evidence" value="ECO:0007669"/>
    <property type="project" value="UniProtKB-KW"/>
</dbReference>
<dbReference type="InterPro" id="IPR029032">
    <property type="entry name" value="AhpD-like"/>
</dbReference>
<evidence type="ECO:0000313" key="3">
    <source>
        <dbReference type="Proteomes" id="UP001597438"/>
    </source>
</evidence>
<dbReference type="PANTHER" id="PTHR35446:SF2">
    <property type="entry name" value="CARBOXYMUCONOLACTONE DECARBOXYLASE-LIKE DOMAIN-CONTAINING PROTEIN"/>
    <property type="match status" value="1"/>
</dbReference>
<comment type="caution">
    <text evidence="2">The sequence shown here is derived from an EMBL/GenBank/DDBJ whole genome shotgun (WGS) entry which is preliminary data.</text>
</comment>
<dbReference type="NCBIfam" id="TIGR01926">
    <property type="entry name" value="peroxid_rel"/>
    <property type="match status" value="1"/>
</dbReference>
<keyword evidence="2" id="KW-0560">Oxidoreductase</keyword>